<gene>
    <name evidence="1" type="ORF">EVAR_64318_1</name>
</gene>
<reference evidence="1 2" key="1">
    <citation type="journal article" date="2019" name="Commun. Biol.">
        <title>The bagworm genome reveals a unique fibroin gene that provides high tensile strength.</title>
        <authorList>
            <person name="Kono N."/>
            <person name="Nakamura H."/>
            <person name="Ohtoshi R."/>
            <person name="Tomita M."/>
            <person name="Numata K."/>
            <person name="Arakawa K."/>
        </authorList>
    </citation>
    <scope>NUCLEOTIDE SEQUENCE [LARGE SCALE GENOMIC DNA]</scope>
</reference>
<name>A0A4C2A582_EUMVA</name>
<dbReference type="AlphaFoldDB" id="A0A4C2A582"/>
<organism evidence="1 2">
    <name type="scientific">Eumeta variegata</name>
    <name type="common">Bagworm moth</name>
    <name type="synonym">Eumeta japonica</name>
    <dbReference type="NCBI Taxonomy" id="151549"/>
    <lineage>
        <taxon>Eukaryota</taxon>
        <taxon>Metazoa</taxon>
        <taxon>Ecdysozoa</taxon>
        <taxon>Arthropoda</taxon>
        <taxon>Hexapoda</taxon>
        <taxon>Insecta</taxon>
        <taxon>Pterygota</taxon>
        <taxon>Neoptera</taxon>
        <taxon>Endopterygota</taxon>
        <taxon>Lepidoptera</taxon>
        <taxon>Glossata</taxon>
        <taxon>Ditrysia</taxon>
        <taxon>Tineoidea</taxon>
        <taxon>Psychidae</taxon>
        <taxon>Oiketicinae</taxon>
        <taxon>Eumeta</taxon>
    </lineage>
</organism>
<sequence length="75" mass="8782">MWVEMMMDKSSSVDVKHVGPRASGTEWVPFQMLKLGSEKHFKLWRARRTKMMSFVLSASSLTIQTYVHRLPDLLR</sequence>
<protein>
    <submittedName>
        <fullName evidence="1">Uncharacterized protein</fullName>
    </submittedName>
</protein>
<evidence type="ECO:0000313" key="1">
    <source>
        <dbReference type="EMBL" id="GBP95856.1"/>
    </source>
</evidence>
<accession>A0A4C2A582</accession>
<comment type="caution">
    <text evidence="1">The sequence shown here is derived from an EMBL/GenBank/DDBJ whole genome shotgun (WGS) entry which is preliminary data.</text>
</comment>
<evidence type="ECO:0000313" key="2">
    <source>
        <dbReference type="Proteomes" id="UP000299102"/>
    </source>
</evidence>
<proteinExistence type="predicted"/>
<keyword evidence="2" id="KW-1185">Reference proteome</keyword>
<dbReference type="Proteomes" id="UP000299102">
    <property type="component" value="Unassembled WGS sequence"/>
</dbReference>
<dbReference type="EMBL" id="BGZK01002691">
    <property type="protein sequence ID" value="GBP95856.1"/>
    <property type="molecule type" value="Genomic_DNA"/>
</dbReference>